<dbReference type="Proteomes" id="UP000828941">
    <property type="component" value="Chromosome 7"/>
</dbReference>
<reference evidence="1 2" key="1">
    <citation type="journal article" date="2022" name="DNA Res.">
        <title>Chromosomal-level genome assembly of the orchid tree Bauhinia variegata (Leguminosae; Cercidoideae) supports the allotetraploid origin hypothesis of Bauhinia.</title>
        <authorList>
            <person name="Zhong Y."/>
            <person name="Chen Y."/>
            <person name="Zheng D."/>
            <person name="Pang J."/>
            <person name="Liu Y."/>
            <person name="Luo S."/>
            <person name="Meng S."/>
            <person name="Qian L."/>
            <person name="Wei D."/>
            <person name="Dai S."/>
            <person name="Zhou R."/>
        </authorList>
    </citation>
    <scope>NUCLEOTIDE SEQUENCE [LARGE SCALE GENOMIC DNA]</scope>
    <source>
        <strain evidence="1">BV-YZ2020</strain>
    </source>
</reference>
<sequence>MLEAALRFQVAFEKLEDDDRSYVEHFGELGPPSASDWLNANVLNHLLYLMRVLEKAVQRQVALALAHLCSADDQKTIFIDSDGLELLIGLLGSSSPKQQLDGAVALWKLASKAMTLSP</sequence>
<comment type="caution">
    <text evidence="1">The sequence shown here is derived from an EMBL/GenBank/DDBJ whole genome shotgun (WGS) entry which is preliminary data.</text>
</comment>
<accession>A0ACB9N5D6</accession>
<proteinExistence type="predicted"/>
<gene>
    <name evidence="1" type="ORF">L6164_016711</name>
</gene>
<organism evidence="1 2">
    <name type="scientific">Bauhinia variegata</name>
    <name type="common">Purple orchid tree</name>
    <name type="synonym">Phanera variegata</name>
    <dbReference type="NCBI Taxonomy" id="167791"/>
    <lineage>
        <taxon>Eukaryota</taxon>
        <taxon>Viridiplantae</taxon>
        <taxon>Streptophyta</taxon>
        <taxon>Embryophyta</taxon>
        <taxon>Tracheophyta</taxon>
        <taxon>Spermatophyta</taxon>
        <taxon>Magnoliopsida</taxon>
        <taxon>eudicotyledons</taxon>
        <taxon>Gunneridae</taxon>
        <taxon>Pentapetalae</taxon>
        <taxon>rosids</taxon>
        <taxon>fabids</taxon>
        <taxon>Fabales</taxon>
        <taxon>Fabaceae</taxon>
        <taxon>Cercidoideae</taxon>
        <taxon>Cercideae</taxon>
        <taxon>Bauhiniinae</taxon>
        <taxon>Bauhinia</taxon>
    </lineage>
</organism>
<evidence type="ECO:0000313" key="1">
    <source>
        <dbReference type="EMBL" id="KAI4331754.1"/>
    </source>
</evidence>
<name>A0ACB9N5D6_BAUVA</name>
<evidence type="ECO:0000313" key="2">
    <source>
        <dbReference type="Proteomes" id="UP000828941"/>
    </source>
</evidence>
<keyword evidence="2" id="KW-1185">Reference proteome</keyword>
<dbReference type="EMBL" id="CM039432">
    <property type="protein sequence ID" value="KAI4331754.1"/>
    <property type="molecule type" value="Genomic_DNA"/>
</dbReference>
<protein>
    <submittedName>
        <fullName evidence="1">Uncharacterized protein</fullName>
    </submittedName>
</protein>